<reference evidence="2" key="1">
    <citation type="journal article" date="2022" name="Mol. Ecol. Resour.">
        <title>The genomes of chicory, endive, great burdock and yacon provide insights into Asteraceae palaeo-polyploidization history and plant inulin production.</title>
        <authorList>
            <person name="Fan W."/>
            <person name="Wang S."/>
            <person name="Wang H."/>
            <person name="Wang A."/>
            <person name="Jiang F."/>
            <person name="Liu H."/>
            <person name="Zhao H."/>
            <person name="Xu D."/>
            <person name="Zhang Y."/>
        </authorList>
    </citation>
    <scope>NUCLEOTIDE SEQUENCE [LARGE SCALE GENOMIC DNA]</scope>
    <source>
        <strain evidence="2">cv. Punajuju</strain>
    </source>
</reference>
<organism evidence="1 2">
    <name type="scientific">Cichorium intybus</name>
    <name type="common">Chicory</name>
    <dbReference type="NCBI Taxonomy" id="13427"/>
    <lineage>
        <taxon>Eukaryota</taxon>
        <taxon>Viridiplantae</taxon>
        <taxon>Streptophyta</taxon>
        <taxon>Embryophyta</taxon>
        <taxon>Tracheophyta</taxon>
        <taxon>Spermatophyta</taxon>
        <taxon>Magnoliopsida</taxon>
        <taxon>eudicotyledons</taxon>
        <taxon>Gunneridae</taxon>
        <taxon>Pentapetalae</taxon>
        <taxon>asterids</taxon>
        <taxon>campanulids</taxon>
        <taxon>Asterales</taxon>
        <taxon>Asteraceae</taxon>
        <taxon>Cichorioideae</taxon>
        <taxon>Cichorieae</taxon>
        <taxon>Cichoriinae</taxon>
        <taxon>Cichorium</taxon>
    </lineage>
</organism>
<keyword evidence="2" id="KW-1185">Reference proteome</keyword>
<accession>A0ACB9GY39</accession>
<evidence type="ECO:0000313" key="1">
    <source>
        <dbReference type="EMBL" id="KAI3788415.1"/>
    </source>
</evidence>
<comment type="caution">
    <text evidence="1">The sequence shown here is derived from an EMBL/GenBank/DDBJ whole genome shotgun (WGS) entry which is preliminary data.</text>
</comment>
<protein>
    <submittedName>
        <fullName evidence="1">Uncharacterized protein</fullName>
    </submittedName>
</protein>
<dbReference type="EMBL" id="CM042009">
    <property type="protein sequence ID" value="KAI3788415.1"/>
    <property type="molecule type" value="Genomic_DNA"/>
</dbReference>
<reference evidence="1 2" key="2">
    <citation type="journal article" date="2022" name="Mol. Ecol. Resour.">
        <title>The genomes of chicory, endive, great burdock and yacon provide insights into Asteraceae paleo-polyploidization history and plant inulin production.</title>
        <authorList>
            <person name="Fan W."/>
            <person name="Wang S."/>
            <person name="Wang H."/>
            <person name="Wang A."/>
            <person name="Jiang F."/>
            <person name="Liu H."/>
            <person name="Zhao H."/>
            <person name="Xu D."/>
            <person name="Zhang Y."/>
        </authorList>
    </citation>
    <scope>NUCLEOTIDE SEQUENCE [LARGE SCALE GENOMIC DNA]</scope>
    <source>
        <strain evidence="2">cv. Punajuju</strain>
        <tissue evidence="1">Leaves</tissue>
    </source>
</reference>
<sequence length="72" mass="8334">MMGMLNPDHTLNRSLCSAQKIAIRMVIQDRWGPDDNPSVYHHDNPVTALSIRDNHEYWMAAKVEKLRNVFIA</sequence>
<dbReference type="Proteomes" id="UP001055811">
    <property type="component" value="Linkage Group LG01"/>
</dbReference>
<gene>
    <name evidence="1" type="ORF">L2E82_01181</name>
</gene>
<proteinExistence type="predicted"/>
<evidence type="ECO:0000313" key="2">
    <source>
        <dbReference type="Proteomes" id="UP001055811"/>
    </source>
</evidence>
<name>A0ACB9GY39_CICIN</name>